<dbReference type="SFLD" id="SFLDG01138">
    <property type="entry name" value="C1.6.2:_Deoxy-d-mannose-octulo"/>
    <property type="match status" value="1"/>
</dbReference>
<evidence type="ECO:0000313" key="13">
    <source>
        <dbReference type="EMBL" id="TQV89790.1"/>
    </source>
</evidence>
<dbReference type="NCBIfam" id="TIGR01670">
    <property type="entry name" value="KdsC-phosphatas"/>
    <property type="match status" value="1"/>
</dbReference>
<proteinExistence type="inferred from homology"/>
<evidence type="ECO:0000256" key="11">
    <source>
        <dbReference type="PIRNR" id="PIRNR006118"/>
    </source>
</evidence>
<dbReference type="SFLD" id="SFLDS00003">
    <property type="entry name" value="Haloacid_Dehalogenase"/>
    <property type="match status" value="1"/>
</dbReference>
<dbReference type="InterPro" id="IPR023214">
    <property type="entry name" value="HAD_sf"/>
</dbReference>
<dbReference type="SUPFAM" id="SSF56784">
    <property type="entry name" value="HAD-like"/>
    <property type="match status" value="1"/>
</dbReference>
<dbReference type="SFLD" id="SFLDG01136">
    <property type="entry name" value="C1.6:_Phosphoserine_Phosphatas"/>
    <property type="match status" value="1"/>
</dbReference>
<keyword evidence="14" id="KW-1185">Reference proteome</keyword>
<dbReference type="FunFam" id="3.40.50.1000:FF:000029">
    <property type="entry name" value="3-deoxy-D-manno-octulosonate 8-phosphate phosphatase KdsC"/>
    <property type="match status" value="1"/>
</dbReference>
<evidence type="ECO:0000313" key="14">
    <source>
        <dbReference type="Proteomes" id="UP000315439"/>
    </source>
</evidence>
<keyword evidence="9 11" id="KW-0460">Magnesium</keyword>
<evidence type="ECO:0000256" key="4">
    <source>
        <dbReference type="ARBA" id="ARBA00011881"/>
    </source>
</evidence>
<comment type="catalytic activity">
    <reaction evidence="1 11">
        <text>3-deoxy-alpha-D-manno-2-octulosonate-8-phosphate + H2O = 3-deoxy-alpha-D-manno-oct-2-ulosonate + phosphate</text>
        <dbReference type="Rhea" id="RHEA:11500"/>
        <dbReference type="ChEBI" id="CHEBI:15377"/>
        <dbReference type="ChEBI" id="CHEBI:43474"/>
        <dbReference type="ChEBI" id="CHEBI:85985"/>
        <dbReference type="ChEBI" id="CHEBI:85986"/>
        <dbReference type="EC" id="3.1.3.45"/>
    </reaction>
</comment>
<comment type="function">
    <text evidence="11">Catalyzes the hydrolysis of 3-deoxy-D-manno-octulosonate 8-phosphate (KDO 8-P) to 3-deoxy-D-manno-octulosonate (KDO) and inorganic phosphate.</text>
</comment>
<accession>A0A545UJZ7</accession>
<dbReference type="GO" id="GO:0008781">
    <property type="term" value="F:N-acylneuraminate cytidylyltransferase activity"/>
    <property type="evidence" value="ECO:0007669"/>
    <property type="project" value="TreeGrafter"/>
</dbReference>
<dbReference type="InterPro" id="IPR050793">
    <property type="entry name" value="CMP-NeuNAc_synthase"/>
</dbReference>
<sequence>MLPNYPANILAIAKNIKLLICDVDGVLSDGKVYLTNQGDEIKSFNIKDGLGIKLLQKSGIQVAIITGRHSTIVERRAKELGIQHVYQGRSDKRSTFDEIVSLLSLTPAQVAHIGDDLPDLPLMKRAGLGISVADGYEFVREQADWVTTTSGGQGAVREVADLLLHAQQRLDDILDGYMT</sequence>
<evidence type="ECO:0000256" key="12">
    <source>
        <dbReference type="PIRSR" id="PIRSR006118-2"/>
    </source>
</evidence>
<name>A0A545UJZ7_9GAMM</name>
<comment type="subunit">
    <text evidence="4 11">Homotetramer.</text>
</comment>
<dbReference type="GO" id="GO:0019143">
    <property type="term" value="F:3-deoxy-manno-octulosonate-8-phosphatase activity"/>
    <property type="evidence" value="ECO:0007669"/>
    <property type="project" value="UniProtKB-UniRule"/>
</dbReference>
<organism evidence="13 14">
    <name type="scientific">Aliikangiella coralliicola</name>
    <dbReference type="NCBI Taxonomy" id="2592383"/>
    <lineage>
        <taxon>Bacteria</taxon>
        <taxon>Pseudomonadati</taxon>
        <taxon>Pseudomonadota</taxon>
        <taxon>Gammaproteobacteria</taxon>
        <taxon>Oceanospirillales</taxon>
        <taxon>Pleioneaceae</taxon>
        <taxon>Aliikangiella</taxon>
    </lineage>
</organism>
<dbReference type="NCBIfam" id="NF007019">
    <property type="entry name" value="PRK09484.1"/>
    <property type="match status" value="1"/>
</dbReference>
<dbReference type="Pfam" id="PF00702">
    <property type="entry name" value="Hydrolase"/>
    <property type="match status" value="1"/>
</dbReference>
<evidence type="ECO:0000256" key="8">
    <source>
        <dbReference type="ARBA" id="ARBA00022801"/>
    </source>
</evidence>
<evidence type="ECO:0000256" key="9">
    <source>
        <dbReference type="ARBA" id="ARBA00022842"/>
    </source>
</evidence>
<keyword evidence="7 11" id="KW-0479">Metal-binding</keyword>
<reference evidence="13 14" key="1">
    <citation type="submission" date="2019-07" db="EMBL/GenBank/DDBJ databases">
        <title>Draft genome for Aliikangiella sp. M105.</title>
        <authorList>
            <person name="Wang G."/>
        </authorList>
    </citation>
    <scope>NUCLEOTIDE SEQUENCE [LARGE SCALE GENOMIC DNA]</scope>
    <source>
        <strain evidence="13 14">M105</strain>
    </source>
</reference>
<evidence type="ECO:0000256" key="10">
    <source>
        <dbReference type="ARBA" id="ARBA00031051"/>
    </source>
</evidence>
<comment type="caution">
    <text evidence="13">The sequence shown here is derived from an EMBL/GenBank/DDBJ whole genome shotgun (WGS) entry which is preliminary data.</text>
</comment>
<dbReference type="InterPro" id="IPR036412">
    <property type="entry name" value="HAD-like_sf"/>
</dbReference>
<dbReference type="EC" id="3.1.3.45" evidence="5 11"/>
<feature type="binding site" evidence="12">
    <location>
        <position position="22"/>
    </location>
    <ligand>
        <name>Mg(2+)</name>
        <dbReference type="ChEBI" id="CHEBI:18420"/>
    </ligand>
</feature>
<feature type="binding site" evidence="12">
    <location>
        <position position="115"/>
    </location>
    <ligand>
        <name>Mg(2+)</name>
        <dbReference type="ChEBI" id="CHEBI:18420"/>
    </ligand>
</feature>
<feature type="binding site" evidence="12">
    <location>
        <position position="24"/>
    </location>
    <ligand>
        <name>substrate</name>
    </ligand>
</feature>
<comment type="cofactor">
    <cofactor evidence="2 11 12">
        <name>Mg(2+)</name>
        <dbReference type="ChEBI" id="CHEBI:18420"/>
    </cofactor>
</comment>
<evidence type="ECO:0000256" key="2">
    <source>
        <dbReference type="ARBA" id="ARBA00001946"/>
    </source>
</evidence>
<evidence type="ECO:0000256" key="5">
    <source>
        <dbReference type="ARBA" id="ARBA00013066"/>
    </source>
</evidence>
<comment type="similarity">
    <text evidence="3 11">Belongs to the KdsC family.</text>
</comment>
<dbReference type="OrthoDB" id="9805604at2"/>
<evidence type="ECO:0000256" key="6">
    <source>
        <dbReference type="ARBA" id="ARBA00020092"/>
    </source>
</evidence>
<dbReference type="RefSeq" id="WP_142891854.1">
    <property type="nucleotide sequence ID" value="NZ_ML660160.1"/>
</dbReference>
<gene>
    <name evidence="13" type="primary">kdsC</name>
    <name evidence="13" type="ORF">FLL46_02610</name>
</gene>
<dbReference type="Gene3D" id="3.40.50.1000">
    <property type="entry name" value="HAD superfamily/HAD-like"/>
    <property type="match status" value="1"/>
</dbReference>
<dbReference type="Proteomes" id="UP000315439">
    <property type="component" value="Unassembled WGS sequence"/>
</dbReference>
<evidence type="ECO:0000256" key="7">
    <source>
        <dbReference type="ARBA" id="ARBA00022723"/>
    </source>
</evidence>
<dbReference type="GO" id="GO:0046872">
    <property type="term" value="F:metal ion binding"/>
    <property type="evidence" value="ECO:0007669"/>
    <property type="project" value="UniProtKB-UniRule"/>
</dbReference>
<dbReference type="AlphaFoldDB" id="A0A545UJZ7"/>
<dbReference type="PIRSF" id="PIRSF006118">
    <property type="entry name" value="KDO8-P_Ptase"/>
    <property type="match status" value="1"/>
</dbReference>
<dbReference type="CDD" id="cd01630">
    <property type="entry name" value="HAD_KDO-like"/>
    <property type="match status" value="1"/>
</dbReference>
<keyword evidence="8 11" id="KW-0378">Hydrolase</keyword>
<evidence type="ECO:0000256" key="1">
    <source>
        <dbReference type="ARBA" id="ARBA00000898"/>
    </source>
</evidence>
<dbReference type="InterPro" id="IPR006549">
    <property type="entry name" value="HAD-SF_hydro_IIIA"/>
</dbReference>
<dbReference type="NCBIfam" id="TIGR01662">
    <property type="entry name" value="HAD-SF-IIIA"/>
    <property type="match status" value="1"/>
</dbReference>
<protein>
    <recommendedName>
        <fullName evidence="6 11">3-deoxy-D-manno-octulosonate 8-phosphate phosphatase KdsC</fullName>
        <ecNumber evidence="5 11">3.1.3.45</ecNumber>
    </recommendedName>
    <alternativeName>
        <fullName evidence="10 11">KDO 8-P phosphatase</fullName>
    </alternativeName>
</protein>
<evidence type="ECO:0000256" key="3">
    <source>
        <dbReference type="ARBA" id="ARBA00005893"/>
    </source>
</evidence>
<dbReference type="InterPro" id="IPR010023">
    <property type="entry name" value="KdsC_fam"/>
</dbReference>
<dbReference type="PANTHER" id="PTHR21485">
    <property type="entry name" value="HAD SUPERFAMILY MEMBERS CMAS AND KDSC"/>
    <property type="match status" value="1"/>
</dbReference>
<dbReference type="EMBL" id="VIKS01000001">
    <property type="protein sequence ID" value="TQV89790.1"/>
    <property type="molecule type" value="Genomic_DNA"/>
</dbReference>
<keyword evidence="11" id="KW-0448">Lipopolysaccharide biosynthesis</keyword>
<dbReference type="GO" id="GO:0009103">
    <property type="term" value="P:lipopolysaccharide biosynthetic process"/>
    <property type="evidence" value="ECO:0007669"/>
    <property type="project" value="UniProtKB-UniRule"/>
</dbReference>
<dbReference type="PANTHER" id="PTHR21485:SF3">
    <property type="entry name" value="N-ACYLNEURAMINATE CYTIDYLYLTRANSFERASE"/>
    <property type="match status" value="1"/>
</dbReference>